<organism evidence="2 3">
    <name type="scientific">Cherax quadricarinatus</name>
    <name type="common">Australian red claw crayfish</name>
    <dbReference type="NCBI Taxonomy" id="27406"/>
    <lineage>
        <taxon>Eukaryota</taxon>
        <taxon>Metazoa</taxon>
        <taxon>Ecdysozoa</taxon>
        <taxon>Arthropoda</taxon>
        <taxon>Crustacea</taxon>
        <taxon>Multicrustacea</taxon>
        <taxon>Malacostraca</taxon>
        <taxon>Eumalacostraca</taxon>
        <taxon>Eucarida</taxon>
        <taxon>Decapoda</taxon>
        <taxon>Pleocyemata</taxon>
        <taxon>Astacidea</taxon>
        <taxon>Parastacoidea</taxon>
        <taxon>Parastacidae</taxon>
        <taxon>Cherax</taxon>
    </lineage>
</organism>
<sequence>MRSSMAVPRRKIPQASAGVLRKYRRLRRRRSLQQEYKKLRSLLPGATRAPQLRRKVGVVDAAYQYICELQSALLAKFSTKGVPADLAGVVGGKVATASDVQALALHVIHSAKMAPPFMTTPTPRTLATPYTLTPTSRSVVTPTSRSVATPTARTVLPRLNPPRGLASMQPFLKGAQRTKI</sequence>
<gene>
    <name evidence="2" type="ORF">OTU49_004030</name>
</gene>
<dbReference type="PROSITE" id="PS50888">
    <property type="entry name" value="BHLH"/>
    <property type="match status" value="1"/>
</dbReference>
<evidence type="ECO:0000313" key="2">
    <source>
        <dbReference type="EMBL" id="KAK8738074.1"/>
    </source>
</evidence>
<keyword evidence="3" id="KW-1185">Reference proteome</keyword>
<feature type="domain" description="BHLH" evidence="1">
    <location>
        <begin position="16"/>
        <end position="69"/>
    </location>
</feature>
<dbReference type="AlphaFoldDB" id="A0AAW0XJ56"/>
<accession>A0AAW0XJ56</accession>
<dbReference type="GO" id="GO:0046983">
    <property type="term" value="F:protein dimerization activity"/>
    <property type="evidence" value="ECO:0007669"/>
    <property type="project" value="InterPro"/>
</dbReference>
<dbReference type="Gene3D" id="4.10.280.10">
    <property type="entry name" value="Helix-loop-helix DNA-binding domain"/>
    <property type="match status" value="1"/>
</dbReference>
<evidence type="ECO:0000313" key="3">
    <source>
        <dbReference type="Proteomes" id="UP001445076"/>
    </source>
</evidence>
<name>A0AAW0XJ56_CHEQU</name>
<dbReference type="InterPro" id="IPR036638">
    <property type="entry name" value="HLH_DNA-bd_sf"/>
</dbReference>
<dbReference type="EMBL" id="JARKIK010000040">
    <property type="protein sequence ID" value="KAK8738074.1"/>
    <property type="molecule type" value="Genomic_DNA"/>
</dbReference>
<proteinExistence type="predicted"/>
<reference evidence="2 3" key="1">
    <citation type="journal article" date="2024" name="BMC Genomics">
        <title>Genome assembly of redclaw crayfish (Cherax quadricarinatus) provides insights into its immune adaptation and hypoxia tolerance.</title>
        <authorList>
            <person name="Liu Z."/>
            <person name="Zheng J."/>
            <person name="Li H."/>
            <person name="Fang K."/>
            <person name="Wang S."/>
            <person name="He J."/>
            <person name="Zhou D."/>
            <person name="Weng S."/>
            <person name="Chi M."/>
            <person name="Gu Z."/>
            <person name="He J."/>
            <person name="Li F."/>
            <person name="Wang M."/>
        </authorList>
    </citation>
    <scope>NUCLEOTIDE SEQUENCE [LARGE SCALE GENOMIC DNA]</scope>
    <source>
        <strain evidence="2">ZL_2023a</strain>
    </source>
</reference>
<comment type="caution">
    <text evidence="2">The sequence shown here is derived from an EMBL/GenBank/DDBJ whole genome shotgun (WGS) entry which is preliminary data.</text>
</comment>
<protein>
    <recommendedName>
        <fullName evidence="1">BHLH domain-containing protein</fullName>
    </recommendedName>
</protein>
<evidence type="ECO:0000259" key="1">
    <source>
        <dbReference type="PROSITE" id="PS50888"/>
    </source>
</evidence>
<dbReference type="InterPro" id="IPR011598">
    <property type="entry name" value="bHLH_dom"/>
</dbReference>
<dbReference type="SUPFAM" id="SSF47459">
    <property type="entry name" value="HLH, helix-loop-helix DNA-binding domain"/>
    <property type="match status" value="1"/>
</dbReference>
<dbReference type="Proteomes" id="UP001445076">
    <property type="component" value="Unassembled WGS sequence"/>
</dbReference>